<evidence type="ECO:0000313" key="6">
    <source>
        <dbReference type="Proteomes" id="UP000653271"/>
    </source>
</evidence>
<gene>
    <name evidence="5" type="primary">Sdr42e1_1</name>
    <name evidence="5" type="ORF">PIACAY_R13158</name>
</gene>
<dbReference type="InterPro" id="IPR002225">
    <property type="entry name" value="3Beta_OHSteriod_DH/Estase"/>
</dbReference>
<keyword evidence="2 3" id="KW-0560">Oxidoreductase</keyword>
<feature type="non-terminal residue" evidence="5">
    <location>
        <position position="1"/>
    </location>
</feature>
<evidence type="ECO:0000259" key="4">
    <source>
        <dbReference type="Pfam" id="PF01073"/>
    </source>
</evidence>
<comment type="caution">
    <text evidence="5">The sequence shown here is derived from an EMBL/GenBank/DDBJ whole genome shotgun (WGS) entry which is preliminary data.</text>
</comment>
<dbReference type="AlphaFoldDB" id="A0A850WYA0"/>
<dbReference type="GO" id="GO:0006694">
    <property type="term" value="P:steroid biosynthetic process"/>
    <property type="evidence" value="ECO:0007669"/>
    <property type="project" value="InterPro"/>
</dbReference>
<keyword evidence="6" id="KW-1185">Reference proteome</keyword>
<evidence type="ECO:0000313" key="5">
    <source>
        <dbReference type="EMBL" id="NWH73045.1"/>
    </source>
</evidence>
<dbReference type="GO" id="GO:0016616">
    <property type="term" value="F:oxidoreductase activity, acting on the CH-OH group of donors, NAD or NADP as acceptor"/>
    <property type="evidence" value="ECO:0007669"/>
    <property type="project" value="InterPro"/>
</dbReference>
<evidence type="ECO:0000256" key="1">
    <source>
        <dbReference type="ARBA" id="ARBA00009219"/>
    </source>
</evidence>
<dbReference type="OrthoDB" id="2735536at2759"/>
<feature type="non-terminal residue" evidence="5">
    <location>
        <position position="326"/>
    </location>
</feature>
<protein>
    <submittedName>
        <fullName evidence="5">D42E1 reductase</fullName>
    </submittedName>
</protein>
<reference evidence="5" key="1">
    <citation type="submission" date="2019-09" db="EMBL/GenBank/DDBJ databases">
        <title>Bird 10,000 Genomes (B10K) Project - Family phase.</title>
        <authorList>
            <person name="Zhang G."/>
        </authorList>
    </citation>
    <scope>NUCLEOTIDE SEQUENCE</scope>
    <source>
        <strain evidence="5">B10K-DU-008-47</strain>
        <tissue evidence="5">Mixed tissue sample</tissue>
    </source>
</reference>
<name>A0A850WYA0_PIACA</name>
<dbReference type="InterPro" id="IPR050177">
    <property type="entry name" value="Lipid_A_modif_metabolic_enz"/>
</dbReference>
<proteinExistence type="inferred from homology"/>
<comment type="similarity">
    <text evidence="1 3">Belongs to the 3-beta-HSD family.</text>
</comment>
<dbReference type="PANTHER" id="PTHR43245:SF51">
    <property type="entry name" value="SHORT CHAIN DEHYDROGENASE_REDUCTASE FAMILY 42E, MEMBER 2"/>
    <property type="match status" value="1"/>
</dbReference>
<keyword evidence="3" id="KW-1133">Transmembrane helix</keyword>
<keyword evidence="3" id="KW-0812">Transmembrane</keyword>
<dbReference type="InterPro" id="IPR036291">
    <property type="entry name" value="NAD(P)-bd_dom_sf"/>
</dbReference>
<dbReference type="SUPFAM" id="SSF51735">
    <property type="entry name" value="NAD(P)-binding Rossmann-fold domains"/>
    <property type="match status" value="1"/>
</dbReference>
<sequence length="326" mass="36377">LATRRGKAMVTGGGGYLGYHLGCALVRSGIAVVLFDVRKPKWEIPNGADFCKGDVRDYDAVFKACEGVDCVFHVAACGMSGLEQANQIESINVGGTKIIIDVCKQRNIPRLIYTSTVNVVFGGNPIEEGDEDTVPYFPLEKQFNHYSRTKAIADQMVLAANGTLLKGTYETSGICVSLLKNIQRRLFNFNFGNHKVQMNWVHIGNLVQAHLLAAEALTAEKGYVASGQAYYIHDGENVIFSEWIVPLFEKLGYRKPWMHIPVVLVHIAAAVMEYLHLILKPVFSFTPFLTRNEVWNITVTHTFRIDKARNQLGYKPKKFSFADSVD</sequence>
<dbReference type="Pfam" id="PF01073">
    <property type="entry name" value="3Beta_HSD"/>
    <property type="match status" value="1"/>
</dbReference>
<organism evidence="5 6">
    <name type="scientific">Piaya cayana</name>
    <name type="common">Common squirrel cuckoo</name>
    <dbReference type="NCBI Taxonomy" id="33601"/>
    <lineage>
        <taxon>Eukaryota</taxon>
        <taxon>Metazoa</taxon>
        <taxon>Chordata</taxon>
        <taxon>Craniata</taxon>
        <taxon>Vertebrata</taxon>
        <taxon>Euteleostomi</taxon>
        <taxon>Archelosauria</taxon>
        <taxon>Archosauria</taxon>
        <taxon>Dinosauria</taxon>
        <taxon>Saurischia</taxon>
        <taxon>Theropoda</taxon>
        <taxon>Coelurosauria</taxon>
        <taxon>Aves</taxon>
        <taxon>Neognathae</taxon>
        <taxon>Neoaves</taxon>
        <taxon>Otidimorphae</taxon>
        <taxon>Cuculiformes</taxon>
        <taxon>Coccyzidae</taxon>
        <taxon>Piaya</taxon>
    </lineage>
</organism>
<keyword evidence="3" id="KW-0472">Membrane</keyword>
<feature type="transmembrane region" description="Helical" evidence="3">
    <location>
        <begin position="16"/>
        <end position="35"/>
    </location>
</feature>
<evidence type="ECO:0000256" key="3">
    <source>
        <dbReference type="RuleBase" id="RU004475"/>
    </source>
</evidence>
<feature type="domain" description="3-beta hydroxysteroid dehydrogenase/isomerase" evidence="4">
    <location>
        <begin position="9"/>
        <end position="257"/>
    </location>
</feature>
<evidence type="ECO:0000256" key="2">
    <source>
        <dbReference type="ARBA" id="ARBA00023002"/>
    </source>
</evidence>
<dbReference type="Gene3D" id="3.40.50.720">
    <property type="entry name" value="NAD(P)-binding Rossmann-like Domain"/>
    <property type="match status" value="1"/>
</dbReference>
<accession>A0A850WYA0</accession>
<dbReference type="EMBL" id="WAAB01007548">
    <property type="protein sequence ID" value="NWH73045.1"/>
    <property type="molecule type" value="Genomic_DNA"/>
</dbReference>
<dbReference type="PANTHER" id="PTHR43245">
    <property type="entry name" value="BIFUNCTIONAL POLYMYXIN RESISTANCE PROTEIN ARNA"/>
    <property type="match status" value="1"/>
</dbReference>
<dbReference type="Proteomes" id="UP000653271">
    <property type="component" value="Unassembled WGS sequence"/>
</dbReference>